<keyword evidence="6" id="KW-0143">Chaperone</keyword>
<dbReference type="PANTHER" id="PTHR46365">
    <property type="entry name" value="COPPER TRANSPORT PROTEIN ATOX1"/>
    <property type="match status" value="1"/>
</dbReference>
<evidence type="ECO:0000256" key="3">
    <source>
        <dbReference type="ARBA" id="ARBA00022796"/>
    </source>
</evidence>
<comment type="similarity">
    <text evidence="8">Belongs to the ATX1 family.</text>
</comment>
<evidence type="ECO:0000256" key="9">
    <source>
        <dbReference type="ARBA" id="ARBA00040962"/>
    </source>
</evidence>
<name>G3MH82_AMBMU</name>
<dbReference type="GO" id="GO:0016531">
    <property type="term" value="F:copper chaperone activity"/>
    <property type="evidence" value="ECO:0007669"/>
    <property type="project" value="TreeGrafter"/>
</dbReference>
<keyword evidence="1" id="KW-0813">Transport</keyword>
<evidence type="ECO:0000256" key="4">
    <source>
        <dbReference type="ARBA" id="ARBA00023008"/>
    </source>
</evidence>
<dbReference type="GO" id="GO:0006825">
    <property type="term" value="P:copper ion transport"/>
    <property type="evidence" value="ECO:0007669"/>
    <property type="project" value="UniProtKB-KW"/>
</dbReference>
<dbReference type="PROSITE" id="PS50846">
    <property type="entry name" value="HMA_2"/>
    <property type="match status" value="1"/>
</dbReference>
<dbReference type="SUPFAM" id="SSF55008">
    <property type="entry name" value="HMA, heavy metal-associated domain"/>
    <property type="match status" value="1"/>
</dbReference>
<comment type="subunit">
    <text evidence="11">Homodimer. Interacts with ATP7B. Interacts with ATP7A. Interacts (via dimer form) with SLC31A1 (via C-terminal domain); this interaction improves ATOX1 stability and controls intracellular Cu(I) levels.</text>
</comment>
<dbReference type="CDD" id="cd00371">
    <property type="entry name" value="HMA"/>
    <property type="match status" value="1"/>
</dbReference>
<dbReference type="AlphaFoldDB" id="G3MH82"/>
<keyword evidence="3" id="KW-0187">Copper transport</keyword>
<dbReference type="EMBL" id="JO841233">
    <property type="protein sequence ID" value="AEO32850.1"/>
    <property type="molecule type" value="mRNA"/>
</dbReference>
<dbReference type="GO" id="GO:0005829">
    <property type="term" value="C:cytosol"/>
    <property type="evidence" value="ECO:0007669"/>
    <property type="project" value="TreeGrafter"/>
</dbReference>
<reference evidence="13" key="1">
    <citation type="journal article" date="2011" name="PLoS ONE">
        <title>A deep insight into the sialotranscriptome of the gulf coast tick, Amblyomma maculatum.</title>
        <authorList>
            <person name="Karim S."/>
            <person name="Singh P."/>
            <person name="Ribeiro J.M."/>
        </authorList>
    </citation>
    <scope>NUCLEOTIDE SEQUENCE</scope>
    <source>
        <tissue evidence="13">Salivary gland</tissue>
    </source>
</reference>
<dbReference type="Gene3D" id="3.30.70.100">
    <property type="match status" value="1"/>
</dbReference>
<evidence type="ECO:0000256" key="1">
    <source>
        <dbReference type="ARBA" id="ARBA00022448"/>
    </source>
</evidence>
<proteinExistence type="evidence at transcript level"/>
<evidence type="ECO:0000259" key="12">
    <source>
        <dbReference type="PROSITE" id="PS50846"/>
    </source>
</evidence>
<evidence type="ECO:0000256" key="5">
    <source>
        <dbReference type="ARBA" id="ARBA00023065"/>
    </source>
</evidence>
<comment type="function">
    <text evidence="7">Binds and deliver cytosolic copper to the copper ATPase proteins. May be important in cellular antioxidant defense.</text>
</comment>
<keyword evidence="4" id="KW-0186">Copper</keyword>
<evidence type="ECO:0000256" key="10">
    <source>
        <dbReference type="ARBA" id="ARBA00043201"/>
    </source>
</evidence>
<dbReference type="InterPro" id="IPR006121">
    <property type="entry name" value="HMA_dom"/>
</dbReference>
<dbReference type="FunFam" id="3.30.70.100:FF:000008">
    <property type="entry name" value="Copper transport protein ATOX1"/>
    <property type="match status" value="1"/>
</dbReference>
<evidence type="ECO:0000256" key="6">
    <source>
        <dbReference type="ARBA" id="ARBA00023186"/>
    </source>
</evidence>
<keyword evidence="5" id="KW-0406">Ion transport</keyword>
<keyword evidence="2" id="KW-0479">Metal-binding</keyword>
<feature type="non-terminal residue" evidence="13">
    <location>
        <position position="1"/>
    </location>
</feature>
<dbReference type="GO" id="GO:0046872">
    <property type="term" value="F:metal ion binding"/>
    <property type="evidence" value="ECO:0007669"/>
    <property type="project" value="UniProtKB-KW"/>
</dbReference>
<accession>G3MH82</accession>
<evidence type="ECO:0000256" key="11">
    <source>
        <dbReference type="ARBA" id="ARBA00046351"/>
    </source>
</evidence>
<evidence type="ECO:0000256" key="2">
    <source>
        <dbReference type="ARBA" id="ARBA00022723"/>
    </source>
</evidence>
<dbReference type="Pfam" id="PF00403">
    <property type="entry name" value="HMA"/>
    <property type="match status" value="1"/>
</dbReference>
<protein>
    <recommendedName>
        <fullName evidence="9">Copper transport protein ATOX1</fullName>
    </recommendedName>
    <alternativeName>
        <fullName evidence="10">Metal transport protein ATX1</fullName>
    </alternativeName>
</protein>
<evidence type="ECO:0000256" key="8">
    <source>
        <dbReference type="ARBA" id="ARBA00038171"/>
    </source>
</evidence>
<evidence type="ECO:0000256" key="7">
    <source>
        <dbReference type="ARBA" id="ARBA00037651"/>
    </source>
</evidence>
<dbReference type="InterPro" id="IPR051881">
    <property type="entry name" value="Copper_transport_ATOX1-like"/>
</dbReference>
<feature type="domain" description="HMA" evidence="12">
    <location>
        <begin position="26"/>
        <end position="91"/>
    </location>
</feature>
<dbReference type="InterPro" id="IPR036163">
    <property type="entry name" value="HMA_dom_sf"/>
</dbReference>
<organism evidence="13">
    <name type="scientific">Amblyomma maculatum</name>
    <name type="common">Gulf Coast tick</name>
    <dbReference type="NCBI Taxonomy" id="34609"/>
    <lineage>
        <taxon>Eukaryota</taxon>
        <taxon>Metazoa</taxon>
        <taxon>Ecdysozoa</taxon>
        <taxon>Arthropoda</taxon>
        <taxon>Chelicerata</taxon>
        <taxon>Arachnida</taxon>
        <taxon>Acari</taxon>
        <taxon>Parasitiformes</taxon>
        <taxon>Ixodida</taxon>
        <taxon>Ixodoidea</taxon>
        <taxon>Ixodidae</taxon>
        <taxon>Amblyomminae</taxon>
        <taxon>Amblyomma</taxon>
    </lineage>
</organism>
<sequence>FLSPFQSSLLAVPAQLSAVRLQTMSSQVHEFQVEMTCEGCSGAVKRVLGKLEGQGVNKIDVHLKEQRVYVDSTMTSDQVLEVLKKAGKTCSYIGVKQ</sequence>
<evidence type="ECO:0000313" key="13">
    <source>
        <dbReference type="EMBL" id="AEO32850.1"/>
    </source>
</evidence>
<dbReference type="PANTHER" id="PTHR46365:SF1">
    <property type="entry name" value="COPPER TRANSPORT PROTEIN ATOX1"/>
    <property type="match status" value="1"/>
</dbReference>